<feature type="domain" description="Spt20-like SEP" evidence="2">
    <location>
        <begin position="70"/>
        <end position="219"/>
    </location>
</feature>
<evidence type="ECO:0000259" key="2">
    <source>
        <dbReference type="Pfam" id="PF12090"/>
    </source>
</evidence>
<feature type="region of interest" description="Disordered" evidence="1">
    <location>
        <begin position="333"/>
        <end position="415"/>
    </location>
</feature>
<dbReference type="GO" id="GO:0003712">
    <property type="term" value="F:transcription coregulator activity"/>
    <property type="evidence" value="ECO:0007669"/>
    <property type="project" value="InterPro"/>
</dbReference>
<accession>A0A6A4L7S2</accession>
<dbReference type="Pfam" id="PF12090">
    <property type="entry name" value="Spt20_SEP"/>
    <property type="match status" value="1"/>
</dbReference>
<organism evidence="4 5">
    <name type="scientific">Rhododendron williamsianum</name>
    <dbReference type="NCBI Taxonomy" id="262921"/>
    <lineage>
        <taxon>Eukaryota</taxon>
        <taxon>Viridiplantae</taxon>
        <taxon>Streptophyta</taxon>
        <taxon>Embryophyta</taxon>
        <taxon>Tracheophyta</taxon>
        <taxon>Spermatophyta</taxon>
        <taxon>Magnoliopsida</taxon>
        <taxon>eudicotyledons</taxon>
        <taxon>Gunneridae</taxon>
        <taxon>Pentapetalae</taxon>
        <taxon>asterids</taxon>
        <taxon>Ericales</taxon>
        <taxon>Ericaceae</taxon>
        <taxon>Ericoideae</taxon>
        <taxon>Rhodoreae</taxon>
        <taxon>Rhododendron</taxon>
    </lineage>
</organism>
<evidence type="ECO:0000313" key="4">
    <source>
        <dbReference type="EMBL" id="KAE9450967.1"/>
    </source>
</evidence>
<name>A0A6A4L7S2_9ERIC</name>
<dbReference type="GO" id="GO:0000124">
    <property type="term" value="C:SAGA complex"/>
    <property type="evidence" value="ECO:0007669"/>
    <property type="project" value="InterPro"/>
</dbReference>
<dbReference type="PANTHER" id="PTHR13526:SF23">
    <property type="entry name" value="PROTEIN PHYTOCHROME-DEPENDENT LATE-FLOWERING-LIKE"/>
    <property type="match status" value="1"/>
</dbReference>
<protein>
    <submittedName>
        <fullName evidence="4">Uncharacterized protein</fullName>
    </submittedName>
</protein>
<gene>
    <name evidence="4" type="ORF">C3L33_17125</name>
</gene>
<dbReference type="EMBL" id="QEFC01002734">
    <property type="protein sequence ID" value="KAE9450967.1"/>
    <property type="molecule type" value="Genomic_DNA"/>
</dbReference>
<dbReference type="InterPro" id="IPR021950">
    <property type="entry name" value="Spt20"/>
</dbReference>
<dbReference type="InterPro" id="IPR046467">
    <property type="entry name" value="PHL_dom"/>
</dbReference>
<evidence type="ECO:0000259" key="3">
    <source>
        <dbReference type="Pfam" id="PF20474"/>
    </source>
</evidence>
<dbReference type="Proteomes" id="UP000428333">
    <property type="component" value="Linkage Group LG10"/>
</dbReference>
<dbReference type="PANTHER" id="PTHR13526">
    <property type="entry name" value="TRANSCRIPTION FACTOR SPT20 HOMOLOG"/>
    <property type="match status" value="1"/>
</dbReference>
<evidence type="ECO:0000313" key="5">
    <source>
        <dbReference type="Proteomes" id="UP000428333"/>
    </source>
</evidence>
<comment type="caution">
    <text evidence="4">The sequence shown here is derived from an EMBL/GenBank/DDBJ whole genome shotgun (WGS) entry which is preliminary data.</text>
</comment>
<feature type="compositionally biased region" description="Basic and acidic residues" evidence="1">
    <location>
        <begin position="389"/>
        <end position="405"/>
    </location>
</feature>
<keyword evidence="5" id="KW-1185">Reference proteome</keyword>
<dbReference type="InterPro" id="IPR046468">
    <property type="entry name" value="Spt20-like_SEP"/>
</dbReference>
<evidence type="ECO:0000256" key="1">
    <source>
        <dbReference type="SAM" id="MobiDB-lite"/>
    </source>
</evidence>
<dbReference type="AlphaFoldDB" id="A0A6A4L7S2"/>
<sequence>MGVSFKVAKAGTRYRPKPVQVEAKEIDSEPTFDCQRRGNEVDVIGLGDGVTDNSIAMAKSGLHLVSNDPEVSFSLSLFPGGFTIGKPNESFSSIPKQLHPYDRASETLFCAIESGRLPGDILDDLPCKYVNGALLCEIRDYRNSMPRKGDTGSSVENSPVRSKVFLQMCTESVVKDISLISDDSWTYNDLLEFESRILKALRPDLQLDPTPMLNRLCEVSQSEKLNLGISSCRKRRKLNDAFTVDHISCNASPIIEAAEVCARNSNSQSDGEIQGGVSYIEQLTPNFISTWQRNNTPQENMPHCSPLTYQSDFQSAADQSLHGALTSHALPAPEQNYGYVDPTPHGGPISKIPMKEPRDISQEQLPEKQAQTKLPTKSKLKNKLSNQKTKVERSVRKRDLYESNRKKMHPPPCRINNGQQAICEGIPRLQQVPTSRVKQEQIETSSCQSLNVGARDNRPTLDLRTSGPNLLQAQPSQSLRFVKANFLANATQWRPVCQSAVTNMTQEVVTVGQRGEALRHSRVSSGANSSLPSRLSNSLPRQEFLLTKEQNYHLKGSSENSVESLAGTNATNTASALCVSETPDPDLEIPVPTDPVVLDRFSKVEWVSQKYALNKKKRKFDQFFERKSFSGTAELSSHLLNLEDKNLKDGKTDATSHSKCSQDDNRTKTRKFTESFHSLEAFANTRHADLFAAQFSSLMIREGYLQGGDQIEITPHDIAGSSSSHPQILYRTTTPAAETFELVPSSPITGQTPYTLNPTNSSSVSTFIPRHASSQNNFRGGHLLPSSANIQSALPLPAGYFSTSPLEIASQFSPMHPQWQHIMNRRAFLELQMLQRDLLQQQLLRRSMMMGGFCPAPGTMQISSGVHGTRNVGLNSTFGDPVGYMSLLGGGNIQGTGSSSGKNTPTEVMARTIRMAENGGGALMSGFSVNERAGVGPPNLPMSAYQTTNRLPLSMQMQQQLCMQESEEMRKLIQPQEVTGLTEHVGSPLSSSSLIQNRATVSNELTGIGASSVGFWEYNGGP</sequence>
<reference evidence="4 5" key="1">
    <citation type="journal article" date="2019" name="Genome Biol. Evol.">
        <title>The Rhododendron genome and chromosomal organization provide insight into shared whole-genome duplications across the heath family (Ericaceae).</title>
        <authorList>
            <person name="Soza V.L."/>
            <person name="Lindsley D."/>
            <person name="Waalkes A."/>
            <person name="Ramage E."/>
            <person name="Patwardhan R.P."/>
            <person name="Burton J.N."/>
            <person name="Adey A."/>
            <person name="Kumar A."/>
            <person name="Qiu R."/>
            <person name="Shendure J."/>
            <person name="Hall B."/>
        </authorList>
    </citation>
    <scope>NUCLEOTIDE SEQUENCE [LARGE SCALE GENOMIC DNA]</scope>
    <source>
        <strain evidence="4">RSF 1966-606</strain>
    </source>
</reference>
<dbReference type="GO" id="GO:0006357">
    <property type="term" value="P:regulation of transcription by RNA polymerase II"/>
    <property type="evidence" value="ECO:0007669"/>
    <property type="project" value="TreeGrafter"/>
</dbReference>
<feature type="domain" description="PHL" evidence="3">
    <location>
        <begin position="676"/>
        <end position="715"/>
    </location>
</feature>
<feature type="non-terminal residue" evidence="4">
    <location>
        <position position="1"/>
    </location>
</feature>
<dbReference type="OrthoDB" id="1932706at2759"/>
<proteinExistence type="predicted"/>
<dbReference type="Pfam" id="PF20474">
    <property type="entry name" value="PHL"/>
    <property type="match status" value="1"/>
</dbReference>